<proteinExistence type="predicted"/>
<dbReference type="PROSITE" id="PS00018">
    <property type="entry name" value="EF_HAND_1"/>
    <property type="match status" value="1"/>
</dbReference>
<evidence type="ECO:0000313" key="1">
    <source>
        <dbReference type="EMBL" id="STO09362.1"/>
    </source>
</evidence>
<dbReference type="AlphaFoldDB" id="A0A377FWY6"/>
<accession>A0A377FWY6</accession>
<gene>
    <name evidence="1" type="ORF">NCTC13163_02797</name>
</gene>
<dbReference type="Pfam" id="PF08876">
    <property type="entry name" value="DUF1836"/>
    <property type="match status" value="1"/>
</dbReference>
<protein>
    <submittedName>
        <fullName evidence="1">Domain of uncharacterized function (DUF1836)</fullName>
    </submittedName>
</protein>
<reference evidence="1 2" key="1">
    <citation type="submission" date="2018-06" db="EMBL/GenBank/DDBJ databases">
        <authorList>
            <consortium name="Pathogen Informatics"/>
            <person name="Doyle S."/>
        </authorList>
    </citation>
    <scope>NUCLEOTIDE SEQUENCE [LARGE SCALE GENOMIC DNA]</scope>
    <source>
        <strain evidence="1 2">NCTC13163</strain>
    </source>
</reference>
<dbReference type="OrthoDB" id="2351599at2"/>
<dbReference type="Proteomes" id="UP000254060">
    <property type="component" value="Unassembled WGS sequence"/>
</dbReference>
<evidence type="ECO:0000313" key="2">
    <source>
        <dbReference type="Proteomes" id="UP000254060"/>
    </source>
</evidence>
<dbReference type="RefSeq" id="WP_024372142.1">
    <property type="nucleotide sequence ID" value="NZ_UGGP01000001.1"/>
</dbReference>
<dbReference type="PANTHER" id="PTHR40056:SF1">
    <property type="entry name" value="DUF1836 DOMAIN-CONTAINING PROTEIN"/>
    <property type="match status" value="1"/>
</dbReference>
<dbReference type="PANTHER" id="PTHR40056">
    <property type="entry name" value="HYPOTHETICAL CYTOSOLIC PROTEIN"/>
    <property type="match status" value="1"/>
</dbReference>
<dbReference type="EMBL" id="UGGP01000001">
    <property type="protein sequence ID" value="STO09362.1"/>
    <property type="molecule type" value="Genomic_DNA"/>
</dbReference>
<dbReference type="InterPro" id="IPR018247">
    <property type="entry name" value="EF_Hand_1_Ca_BS"/>
</dbReference>
<organism evidence="1 2">
    <name type="scientific">Exiguobacterium aurantiacum</name>
    <dbReference type="NCBI Taxonomy" id="33987"/>
    <lineage>
        <taxon>Bacteria</taxon>
        <taxon>Bacillati</taxon>
        <taxon>Bacillota</taxon>
        <taxon>Bacilli</taxon>
        <taxon>Bacillales</taxon>
        <taxon>Bacillales Family XII. Incertae Sedis</taxon>
        <taxon>Exiguobacterium</taxon>
    </lineage>
</organism>
<sequence length="207" mass="23919">MRDATSIQTLADCLHYMQVGDVDRAIALFPEEVREHFPKELRKIHLFHIEKNGLSINQIVALANTLTGEHLSATTIQNWTKREVRKIIGVPRVGKKYSLQQAAIIYLLDDLKHLFSLEETSSLLALIFNNPDRDEDDLISPIDFYRLYAEYAKSTSPIDLLDTRAKRSIEKMGHTHQNIVHVLKLCLYAHRVTTLELEAKHYLNRFI</sequence>
<dbReference type="InterPro" id="IPR014975">
    <property type="entry name" value="DUF1836"/>
</dbReference>
<name>A0A377FWY6_9BACL</name>